<keyword evidence="2" id="KW-1185">Reference proteome</keyword>
<dbReference type="GeneID" id="36398890"/>
<proteinExistence type="predicted"/>
<evidence type="ECO:0000313" key="1">
    <source>
        <dbReference type="EMBL" id="CEG47186.1"/>
    </source>
</evidence>
<dbReference type="EMBL" id="CCYD01002371">
    <property type="protein sequence ID" value="CEG47186.1"/>
    <property type="molecule type" value="Genomic_DNA"/>
</dbReference>
<dbReference type="RefSeq" id="XP_024583555.1">
    <property type="nucleotide sequence ID" value="XM_024718126.1"/>
</dbReference>
<sequence>MLARSSFVSSRATASQDDPNILLITDTTMTQHPCRPLVGPLMYAAVCTTSDVARAAEGWFIFYKAPFDATLLDARRVQLYLVLIQDAAIKYGGGANDLTIKRPTDATASPTEADSVVLHAAAEELLWLRCLLGRPRRSKTQ</sequence>
<name>A0A0P1AZB7_PLAHL</name>
<accession>A0A0P1AZB7</accession>
<reference evidence="2" key="1">
    <citation type="submission" date="2014-09" db="EMBL/GenBank/DDBJ databases">
        <authorList>
            <person name="Sharma Rahul"/>
            <person name="Thines Marco"/>
        </authorList>
    </citation>
    <scope>NUCLEOTIDE SEQUENCE [LARGE SCALE GENOMIC DNA]</scope>
</reference>
<protein>
    <submittedName>
        <fullName evidence="1">Uncharacterized protein</fullName>
    </submittedName>
</protein>
<evidence type="ECO:0000313" key="2">
    <source>
        <dbReference type="Proteomes" id="UP000054928"/>
    </source>
</evidence>
<dbReference type="Proteomes" id="UP000054928">
    <property type="component" value="Unassembled WGS sequence"/>
</dbReference>
<dbReference type="AlphaFoldDB" id="A0A0P1AZB7"/>
<organism evidence="1 2">
    <name type="scientific">Plasmopara halstedii</name>
    <name type="common">Downy mildew of sunflower</name>
    <dbReference type="NCBI Taxonomy" id="4781"/>
    <lineage>
        <taxon>Eukaryota</taxon>
        <taxon>Sar</taxon>
        <taxon>Stramenopiles</taxon>
        <taxon>Oomycota</taxon>
        <taxon>Peronosporomycetes</taxon>
        <taxon>Peronosporales</taxon>
        <taxon>Peronosporaceae</taxon>
        <taxon>Plasmopara</taxon>
    </lineage>
</organism>